<organism evidence="2 3">
    <name type="scientific">Spongisporangium articulatum</name>
    <dbReference type="NCBI Taxonomy" id="3362603"/>
    <lineage>
        <taxon>Bacteria</taxon>
        <taxon>Bacillati</taxon>
        <taxon>Actinomycetota</taxon>
        <taxon>Actinomycetes</taxon>
        <taxon>Kineosporiales</taxon>
        <taxon>Kineosporiaceae</taxon>
        <taxon>Spongisporangium</taxon>
    </lineage>
</organism>
<keyword evidence="1" id="KW-1133">Transmembrane helix</keyword>
<dbReference type="Pfam" id="PF11377">
    <property type="entry name" value="DUF3180"/>
    <property type="match status" value="1"/>
</dbReference>
<dbReference type="InterPro" id="IPR021517">
    <property type="entry name" value="DUF3180"/>
</dbReference>
<feature type="transmembrane region" description="Helical" evidence="1">
    <location>
        <begin position="7"/>
        <end position="27"/>
    </location>
</feature>
<evidence type="ECO:0000313" key="3">
    <source>
        <dbReference type="Proteomes" id="UP001612915"/>
    </source>
</evidence>
<sequence>MKAARPLLSLLIGLVSLAVSWVFLDMWTKGGGSRPPLSWASPVAVLAIAVAVVAAGLPVRRWVHDGRGAVDPLVAARTAVLAKAAAYGGALLVGWFAGQGLVLLPDLVGERQRDLLIAGLTTLAALLLVVAGYVVQHWCRVPPDDRDEDPTGDEG</sequence>
<accession>A0ABW8APQ5</accession>
<evidence type="ECO:0000256" key="1">
    <source>
        <dbReference type="SAM" id="Phobius"/>
    </source>
</evidence>
<protein>
    <submittedName>
        <fullName evidence="2">DUF3180 domain-containing protein</fullName>
    </submittedName>
</protein>
<gene>
    <name evidence="2" type="ORF">ACIB24_12665</name>
</gene>
<proteinExistence type="predicted"/>
<feature type="transmembrane region" description="Helical" evidence="1">
    <location>
        <begin position="39"/>
        <end position="59"/>
    </location>
</feature>
<dbReference type="RefSeq" id="WP_398280553.1">
    <property type="nucleotide sequence ID" value="NZ_JBITLV010000004.1"/>
</dbReference>
<dbReference type="Proteomes" id="UP001612915">
    <property type="component" value="Unassembled WGS sequence"/>
</dbReference>
<reference evidence="2 3" key="1">
    <citation type="submission" date="2024-10" db="EMBL/GenBank/DDBJ databases">
        <title>The Natural Products Discovery Center: Release of the First 8490 Sequenced Strains for Exploring Actinobacteria Biosynthetic Diversity.</title>
        <authorList>
            <person name="Kalkreuter E."/>
            <person name="Kautsar S.A."/>
            <person name="Yang D."/>
            <person name="Bader C.D."/>
            <person name="Teijaro C.N."/>
            <person name="Fluegel L."/>
            <person name="Davis C.M."/>
            <person name="Simpson J.R."/>
            <person name="Lauterbach L."/>
            <person name="Steele A.D."/>
            <person name="Gui C."/>
            <person name="Meng S."/>
            <person name="Li G."/>
            <person name="Viehrig K."/>
            <person name="Ye F."/>
            <person name="Su P."/>
            <person name="Kiefer A.F."/>
            <person name="Nichols A."/>
            <person name="Cepeda A.J."/>
            <person name="Yan W."/>
            <person name="Fan B."/>
            <person name="Jiang Y."/>
            <person name="Adhikari A."/>
            <person name="Zheng C.-J."/>
            <person name="Schuster L."/>
            <person name="Cowan T.M."/>
            <person name="Smanski M.J."/>
            <person name="Chevrette M.G."/>
            <person name="De Carvalho L.P.S."/>
            <person name="Shen B."/>
        </authorList>
    </citation>
    <scope>NUCLEOTIDE SEQUENCE [LARGE SCALE GENOMIC DNA]</scope>
    <source>
        <strain evidence="2 3">NPDC049639</strain>
    </source>
</reference>
<keyword evidence="1" id="KW-0812">Transmembrane</keyword>
<dbReference type="EMBL" id="JBITLV010000004">
    <property type="protein sequence ID" value="MFI7587917.1"/>
    <property type="molecule type" value="Genomic_DNA"/>
</dbReference>
<keyword evidence="3" id="KW-1185">Reference proteome</keyword>
<feature type="transmembrane region" description="Helical" evidence="1">
    <location>
        <begin position="80"/>
        <end position="103"/>
    </location>
</feature>
<name>A0ABW8APQ5_9ACTN</name>
<comment type="caution">
    <text evidence="2">The sequence shown here is derived from an EMBL/GenBank/DDBJ whole genome shotgun (WGS) entry which is preliminary data.</text>
</comment>
<feature type="transmembrane region" description="Helical" evidence="1">
    <location>
        <begin position="115"/>
        <end position="135"/>
    </location>
</feature>
<evidence type="ECO:0000313" key="2">
    <source>
        <dbReference type="EMBL" id="MFI7587917.1"/>
    </source>
</evidence>
<keyword evidence="1" id="KW-0472">Membrane</keyword>